<evidence type="ECO:0008006" key="3">
    <source>
        <dbReference type="Google" id="ProtNLM"/>
    </source>
</evidence>
<evidence type="ECO:0000313" key="2">
    <source>
        <dbReference type="Proteomes" id="UP001234216"/>
    </source>
</evidence>
<sequence>MNRIPALWAAAYGSQTPRLRRYLARRAVHLAAFIKALALADHHPFTSL</sequence>
<comment type="caution">
    <text evidence="1">The sequence shown here is derived from an EMBL/GenBank/DDBJ whole genome shotgun (WGS) entry which is preliminary data.</text>
</comment>
<dbReference type="RefSeq" id="WP_306971803.1">
    <property type="nucleotide sequence ID" value="NZ_JAUSZV010000001.1"/>
</dbReference>
<dbReference type="AlphaFoldDB" id="A0AAW8F399"/>
<evidence type="ECO:0000313" key="1">
    <source>
        <dbReference type="EMBL" id="MDQ0904244.1"/>
    </source>
</evidence>
<name>A0AAW8F399_9ACTN</name>
<protein>
    <recommendedName>
        <fullName evidence="3">Transposase</fullName>
    </recommendedName>
</protein>
<dbReference type="Proteomes" id="UP001234216">
    <property type="component" value="Unassembled WGS sequence"/>
</dbReference>
<accession>A0AAW8F399</accession>
<gene>
    <name evidence="1" type="ORF">QFZ22_000229</name>
</gene>
<dbReference type="EMBL" id="JAUSZV010000001">
    <property type="protein sequence ID" value="MDQ0904244.1"/>
    <property type="molecule type" value="Genomic_DNA"/>
</dbReference>
<reference evidence="1" key="1">
    <citation type="submission" date="2023-07" db="EMBL/GenBank/DDBJ databases">
        <title>Comparative genomics of wheat-associated soil bacteria to identify genetic determinants of phenazine resistance.</title>
        <authorList>
            <person name="Mouncey N."/>
        </authorList>
    </citation>
    <scope>NUCLEOTIDE SEQUENCE</scope>
    <source>
        <strain evidence="1">V4I22</strain>
    </source>
</reference>
<proteinExistence type="predicted"/>
<organism evidence="1 2">
    <name type="scientific">Streptomyces canus</name>
    <dbReference type="NCBI Taxonomy" id="58343"/>
    <lineage>
        <taxon>Bacteria</taxon>
        <taxon>Bacillati</taxon>
        <taxon>Actinomycetota</taxon>
        <taxon>Actinomycetes</taxon>
        <taxon>Kitasatosporales</taxon>
        <taxon>Streptomycetaceae</taxon>
        <taxon>Streptomyces</taxon>
        <taxon>Streptomyces aurantiacus group</taxon>
    </lineage>
</organism>